<dbReference type="Proteomes" id="UP000254291">
    <property type="component" value="Unassembled WGS sequence"/>
</dbReference>
<dbReference type="Gene3D" id="3.40.50.300">
    <property type="entry name" value="P-loop containing nucleotide triphosphate hydrolases"/>
    <property type="match status" value="1"/>
</dbReference>
<organism evidence="2 3">
    <name type="scientific">Mycolicibacterium gilvum</name>
    <dbReference type="NCBI Taxonomy" id="1804"/>
    <lineage>
        <taxon>Bacteria</taxon>
        <taxon>Bacillati</taxon>
        <taxon>Actinomycetota</taxon>
        <taxon>Actinomycetes</taxon>
        <taxon>Mycobacteriales</taxon>
        <taxon>Mycobacteriaceae</taxon>
        <taxon>Mycolicibacterium</taxon>
    </lineage>
</organism>
<proteinExistence type="predicted"/>
<evidence type="ECO:0000313" key="2">
    <source>
        <dbReference type="EMBL" id="STZ43125.1"/>
    </source>
</evidence>
<protein>
    <submittedName>
        <fullName evidence="2">Putative ESX-4 secretion system protein</fullName>
    </submittedName>
</protein>
<dbReference type="GO" id="GO:0003677">
    <property type="term" value="F:DNA binding"/>
    <property type="evidence" value="ECO:0007669"/>
    <property type="project" value="InterPro"/>
</dbReference>
<dbReference type="Pfam" id="PF01580">
    <property type="entry name" value="FtsK_SpoIIIE"/>
    <property type="match status" value="1"/>
</dbReference>
<dbReference type="GO" id="GO:0005524">
    <property type="term" value="F:ATP binding"/>
    <property type="evidence" value="ECO:0007669"/>
    <property type="project" value="InterPro"/>
</dbReference>
<evidence type="ECO:0000313" key="3">
    <source>
        <dbReference type="Proteomes" id="UP000254291"/>
    </source>
</evidence>
<dbReference type="EMBL" id="UGQM01000001">
    <property type="protein sequence ID" value="STZ43125.1"/>
    <property type="molecule type" value="Genomic_DNA"/>
</dbReference>
<dbReference type="InterPro" id="IPR002543">
    <property type="entry name" value="FtsK_dom"/>
</dbReference>
<dbReference type="AlphaFoldDB" id="A0A378SLB5"/>
<name>A0A378SLB5_9MYCO</name>
<dbReference type="SUPFAM" id="SSF52540">
    <property type="entry name" value="P-loop containing nucleoside triphosphate hydrolases"/>
    <property type="match status" value="1"/>
</dbReference>
<sequence>MVLNQNRPFAAIVSIDDLNRLEKLDIPDIPSAPRQPAFDPSFAPKQLADLDAAQGYTAIGQTLDEQTVALKLACHTLVMGAPGSGKSVTLSAAIAGARSADAPVEFAIATVGLVGPQLVHQLVDRAPSVVAVANDLTDGDRSLLTFINDVKDQISRRRSLLKEQGASTIEEYRNRAPADQTPMNDLIIIVEGRSRLANHNGRPLDRIMSKVLTDGAALGIYLWYFDAEAPEPDGLLPEQPGFLDDCADTFAQRIAHRTDASASRLVVGSDEASLISTAGEGLLRTAGSGAAVRFRVAAPDTEATIITAPPVKLPGGAGKDFWKTMVVGGR</sequence>
<feature type="domain" description="FtsK" evidence="1">
    <location>
        <begin position="68"/>
        <end position="191"/>
    </location>
</feature>
<accession>A0A378SLB5</accession>
<gene>
    <name evidence="2" type="ORF">NCTC10742_02342</name>
</gene>
<evidence type="ECO:0000259" key="1">
    <source>
        <dbReference type="Pfam" id="PF01580"/>
    </source>
</evidence>
<reference evidence="2 3" key="1">
    <citation type="submission" date="2018-06" db="EMBL/GenBank/DDBJ databases">
        <authorList>
            <consortium name="Pathogen Informatics"/>
            <person name="Doyle S."/>
        </authorList>
    </citation>
    <scope>NUCLEOTIDE SEQUENCE [LARGE SCALE GENOMIC DNA]</scope>
    <source>
        <strain evidence="2 3">NCTC10742</strain>
    </source>
</reference>
<dbReference type="InterPro" id="IPR027417">
    <property type="entry name" value="P-loop_NTPase"/>
</dbReference>